<dbReference type="Pfam" id="PF14200">
    <property type="entry name" value="RicinB_lectin_2"/>
    <property type="match status" value="1"/>
</dbReference>
<dbReference type="Gene3D" id="2.80.10.50">
    <property type="match status" value="1"/>
</dbReference>
<protein>
    <recommendedName>
        <fullName evidence="1">Ricin B lectin domain-containing protein</fullName>
    </recommendedName>
</protein>
<feature type="domain" description="Ricin B lectin" evidence="1">
    <location>
        <begin position="7"/>
        <end position="91"/>
    </location>
</feature>
<keyword evidence="3" id="KW-1185">Reference proteome</keyword>
<dbReference type="InterPro" id="IPR035992">
    <property type="entry name" value="Ricin_B-like_lectins"/>
</dbReference>
<organism evidence="2 3">
    <name type="scientific">Streptomyces albireticuli</name>
    <dbReference type="NCBI Taxonomy" id="1940"/>
    <lineage>
        <taxon>Bacteria</taxon>
        <taxon>Bacillati</taxon>
        <taxon>Actinomycetota</taxon>
        <taxon>Actinomycetes</taxon>
        <taxon>Kitasatosporales</taxon>
        <taxon>Streptomycetaceae</taxon>
        <taxon>Streptomyces</taxon>
    </lineage>
</organism>
<dbReference type="Gene3D" id="2.110.10.10">
    <property type="entry name" value="Hemopexin-like domain"/>
    <property type="match status" value="1"/>
</dbReference>
<sequence length="408" mass="44675">MSVDTQAAYLLRNEKTGLYLTVKGTGGGAGGDAPAEIVQEKLHDWPLRAGQAWRLEPGQGGKDTYRIRNQHSGRYLQARRYGREPGAPVVQGHLAENSPAYRSQTWLLTNMDLHRFSNLHSGLWLNARSDVPAEGVVIDQCHERTGADRAAQQWHFEPVGPRGAKRTFDALAGLLVEPGPGGLLSTVTSIFKTTLEAGGGVFGTVSKWVPGADRTPYVRFDGFRGDEVVRFSQRNRIEGGPRKIVERFPHLPKEFHDGFDFVTTTPRGSAHPYLGVKGDLAVEFSEKGSRDVPLGHYFPEEELGGTGRPLKAVAAAPDGSRYLVFGEKGTATVDLPRGRYGREVRELVLEHVPAGFRTPDTIASAAVGDETHFFATKGDQYLVFTFREVVQGPAKILGAYPFLLGLWS</sequence>
<dbReference type="InterPro" id="IPR000772">
    <property type="entry name" value="Ricin_B_lectin"/>
</dbReference>
<dbReference type="InterPro" id="IPR036375">
    <property type="entry name" value="Hemopexin-like_dom_sf"/>
</dbReference>
<dbReference type="RefSeq" id="WP_095585033.1">
    <property type="nucleotide sequence ID" value="NZ_JAJQQQ010000002.1"/>
</dbReference>
<dbReference type="SUPFAM" id="SSF50370">
    <property type="entry name" value="Ricin B-like lectins"/>
    <property type="match status" value="1"/>
</dbReference>
<dbReference type="CDD" id="cd00161">
    <property type="entry name" value="beta-trefoil_Ricin-like"/>
    <property type="match status" value="1"/>
</dbReference>
<dbReference type="PROSITE" id="PS50231">
    <property type="entry name" value="RICIN_B_LECTIN"/>
    <property type="match status" value="1"/>
</dbReference>
<name>A0A2A2CYN6_9ACTN</name>
<gene>
    <name evidence="2" type="ORF">CK936_35415</name>
</gene>
<evidence type="ECO:0000259" key="1">
    <source>
        <dbReference type="Pfam" id="PF14200"/>
    </source>
</evidence>
<accession>A0A2A2CYN6</accession>
<proteinExistence type="predicted"/>
<reference evidence="2 3" key="1">
    <citation type="submission" date="2017-08" db="EMBL/GenBank/DDBJ databases">
        <title>Genome sequence of Streptomyces albireticuli NRRL B-1670.</title>
        <authorList>
            <person name="Graham D.E."/>
            <person name="Mahan K.M."/>
            <person name="Klingeman D.M."/>
            <person name="Hettich R.L."/>
            <person name="Parry R.J."/>
            <person name="Spain J.C."/>
        </authorList>
    </citation>
    <scope>NUCLEOTIDE SEQUENCE [LARGE SCALE GENOMIC DNA]</scope>
    <source>
        <strain evidence="2 3">NRRL B-1670</strain>
    </source>
</reference>
<evidence type="ECO:0000313" key="2">
    <source>
        <dbReference type="EMBL" id="PAU44344.1"/>
    </source>
</evidence>
<dbReference type="SUPFAM" id="SSF50923">
    <property type="entry name" value="Hemopexin-like domain"/>
    <property type="match status" value="1"/>
</dbReference>
<evidence type="ECO:0000313" key="3">
    <source>
        <dbReference type="Proteomes" id="UP000218944"/>
    </source>
</evidence>
<dbReference type="Proteomes" id="UP000218944">
    <property type="component" value="Unassembled WGS sequence"/>
</dbReference>
<dbReference type="EMBL" id="NSJV01000681">
    <property type="protein sequence ID" value="PAU44344.1"/>
    <property type="molecule type" value="Genomic_DNA"/>
</dbReference>
<dbReference type="AlphaFoldDB" id="A0A2A2CYN6"/>
<comment type="caution">
    <text evidence="2">The sequence shown here is derived from an EMBL/GenBank/DDBJ whole genome shotgun (WGS) entry which is preliminary data.</text>
</comment>